<dbReference type="PROSITE" id="PS51379">
    <property type="entry name" value="4FE4S_FER_2"/>
    <property type="match status" value="3"/>
</dbReference>
<dbReference type="OrthoDB" id="9672at2"/>
<evidence type="ECO:0000259" key="5">
    <source>
        <dbReference type="PROSITE" id="PS51379"/>
    </source>
</evidence>
<feature type="domain" description="4Fe-4S ferredoxin-type" evidence="5">
    <location>
        <begin position="50"/>
        <end position="79"/>
    </location>
</feature>
<keyword evidence="2" id="KW-0479">Metal-binding</keyword>
<keyword evidence="7" id="KW-1185">Reference proteome</keyword>
<evidence type="ECO:0000256" key="2">
    <source>
        <dbReference type="ARBA" id="ARBA00022723"/>
    </source>
</evidence>
<evidence type="ECO:0000313" key="6">
    <source>
        <dbReference type="EMBL" id="SER84735.1"/>
    </source>
</evidence>
<dbReference type="EMBL" id="FOGT01000004">
    <property type="protein sequence ID" value="SER84735.1"/>
    <property type="molecule type" value="Genomic_DNA"/>
</dbReference>
<dbReference type="InterPro" id="IPR017900">
    <property type="entry name" value="4Fe4S_Fe_S_CS"/>
</dbReference>
<dbReference type="RefSeq" id="WP_093049143.1">
    <property type="nucleotide sequence ID" value="NZ_FOGT01000004.1"/>
</dbReference>
<keyword evidence="3" id="KW-0408">Iron</keyword>
<dbReference type="PANTHER" id="PTHR43687">
    <property type="entry name" value="ADENYLYLSULFATE REDUCTASE, BETA SUBUNIT"/>
    <property type="match status" value="1"/>
</dbReference>
<dbReference type="Proteomes" id="UP000198571">
    <property type="component" value="Unassembled WGS sequence"/>
</dbReference>
<dbReference type="PANTHER" id="PTHR43687:SF1">
    <property type="entry name" value="FERREDOXIN III"/>
    <property type="match status" value="1"/>
</dbReference>
<dbReference type="InterPro" id="IPR050572">
    <property type="entry name" value="Fe-S_Ferredoxin"/>
</dbReference>
<evidence type="ECO:0000256" key="4">
    <source>
        <dbReference type="ARBA" id="ARBA00023014"/>
    </source>
</evidence>
<dbReference type="PROSITE" id="PS00198">
    <property type="entry name" value="4FE4S_FER_1"/>
    <property type="match status" value="3"/>
</dbReference>
<feature type="domain" description="4Fe-4S ferredoxin-type" evidence="5">
    <location>
        <begin position="255"/>
        <end position="285"/>
    </location>
</feature>
<dbReference type="GO" id="GO:0046872">
    <property type="term" value="F:metal ion binding"/>
    <property type="evidence" value="ECO:0007669"/>
    <property type="project" value="UniProtKB-KW"/>
</dbReference>
<protein>
    <submittedName>
        <fullName evidence="6">4Fe-4S dicluster domain-containing protein</fullName>
    </submittedName>
</protein>
<organism evidence="6 7">
    <name type="scientific">Salipaludibacillus aurantiacus</name>
    <dbReference type="NCBI Taxonomy" id="1601833"/>
    <lineage>
        <taxon>Bacteria</taxon>
        <taxon>Bacillati</taxon>
        <taxon>Bacillota</taxon>
        <taxon>Bacilli</taxon>
        <taxon>Bacillales</taxon>
        <taxon>Bacillaceae</taxon>
    </lineage>
</organism>
<keyword evidence="4" id="KW-0411">Iron-sulfur</keyword>
<name>A0A1H9SJA1_9BACI</name>
<gene>
    <name evidence="6" type="ORF">SAMN05518684_104239</name>
</gene>
<keyword evidence="1" id="KW-0004">4Fe-4S</keyword>
<dbReference type="Gene3D" id="3.30.70.20">
    <property type="match status" value="2"/>
</dbReference>
<evidence type="ECO:0000256" key="3">
    <source>
        <dbReference type="ARBA" id="ARBA00023004"/>
    </source>
</evidence>
<reference evidence="7" key="1">
    <citation type="submission" date="2016-10" db="EMBL/GenBank/DDBJ databases">
        <authorList>
            <person name="Varghese N."/>
            <person name="Submissions S."/>
        </authorList>
    </citation>
    <scope>NUCLEOTIDE SEQUENCE [LARGE SCALE GENOMIC DNA]</scope>
    <source>
        <strain evidence="7">S9</strain>
    </source>
</reference>
<proteinExistence type="predicted"/>
<evidence type="ECO:0000313" key="7">
    <source>
        <dbReference type="Proteomes" id="UP000198571"/>
    </source>
</evidence>
<dbReference type="InterPro" id="IPR017896">
    <property type="entry name" value="4Fe4S_Fe-S-bd"/>
</dbReference>
<dbReference type="SUPFAM" id="SSF54862">
    <property type="entry name" value="4Fe-4S ferredoxins"/>
    <property type="match status" value="1"/>
</dbReference>
<dbReference type="GO" id="GO:0051539">
    <property type="term" value="F:4 iron, 4 sulfur cluster binding"/>
    <property type="evidence" value="ECO:0007669"/>
    <property type="project" value="UniProtKB-KW"/>
</dbReference>
<sequence length="367" mass="42188">MWRQFLYKRVKERSSLRINEKKCLRNRYKFSDCDKCIKVCPYGALSLVNGKVEMEEDRCRSCGQCVHTCPTEALYFEAEMMDKYDNRISQKEAVTFACTIQSSNDEEDVTFPCLKSLSPEHLMISALYEKKCEVYCDYKQCKNCEAAWEPEEGLKWLAEWNEHTESPKVPLVTNKEEKSGANRTYNRRELFKMTSQQTKSQIGDLILDSYKEVIDLKEKIAPTQKRQYTIAYLKKHQELLKMNMANSKTLSDKLNLTGINVKGDCNICQTCSSLCPAGALKVVEKDSLKALEFEAGRCVNCDICEKACPSIQKHPVNQLSDLLNKTTLKTMLLNECPKCGSSKHTEEALCEECQRRKDKRGSLLSDW</sequence>
<dbReference type="AlphaFoldDB" id="A0A1H9SJA1"/>
<feature type="domain" description="4Fe-4S ferredoxin-type" evidence="5">
    <location>
        <begin position="289"/>
        <end position="319"/>
    </location>
</feature>
<accession>A0A1H9SJA1</accession>
<dbReference type="STRING" id="1601833.SAMN05518684_104239"/>
<dbReference type="Pfam" id="PF12838">
    <property type="entry name" value="Fer4_7"/>
    <property type="match status" value="2"/>
</dbReference>
<evidence type="ECO:0000256" key="1">
    <source>
        <dbReference type="ARBA" id="ARBA00022485"/>
    </source>
</evidence>